<keyword evidence="1" id="KW-0808">Transferase</keyword>
<gene>
    <name evidence="1" type="primary">vioA_11</name>
    <name evidence="1" type="ORF">SDC9_134518</name>
</gene>
<dbReference type="AlphaFoldDB" id="A0A645DFR7"/>
<organism evidence="1">
    <name type="scientific">bioreactor metagenome</name>
    <dbReference type="NCBI Taxonomy" id="1076179"/>
    <lineage>
        <taxon>unclassified sequences</taxon>
        <taxon>metagenomes</taxon>
        <taxon>ecological metagenomes</taxon>
    </lineage>
</organism>
<dbReference type="InterPro" id="IPR015422">
    <property type="entry name" value="PyrdxlP-dep_Trfase_small"/>
</dbReference>
<dbReference type="GO" id="GO:0019179">
    <property type="term" value="F:dTDP-4-amino-4,6-dideoxy-D-glucose transaminase activity"/>
    <property type="evidence" value="ECO:0007669"/>
    <property type="project" value="UniProtKB-EC"/>
</dbReference>
<accession>A0A645DFR7</accession>
<protein>
    <submittedName>
        <fullName evidence="1">dTDP-4-amino-4,6-dideoxy-D-glucose transaminase</fullName>
        <ecNumber evidence="1">2.6.1.33</ecNumber>
    </submittedName>
</protein>
<dbReference type="Gene3D" id="3.90.1150.10">
    <property type="entry name" value="Aspartate Aminotransferase, domain 1"/>
    <property type="match status" value="1"/>
</dbReference>
<comment type="caution">
    <text evidence="1">The sequence shown here is derived from an EMBL/GenBank/DDBJ whole genome shotgun (WGS) entry which is preliminary data.</text>
</comment>
<dbReference type="InterPro" id="IPR000653">
    <property type="entry name" value="DegT/StrS_aminotransferase"/>
</dbReference>
<keyword evidence="1" id="KW-0032">Aminotransferase</keyword>
<dbReference type="EMBL" id="VSSQ01035246">
    <property type="protein sequence ID" value="MPM87422.1"/>
    <property type="molecule type" value="Genomic_DNA"/>
</dbReference>
<sequence>MNVYARKSFYPLVSTAHEYRFLPSAGDDKLPLATLYASQTLALPLYGELTREEVGRICEMIWSQRRA</sequence>
<dbReference type="EC" id="2.6.1.33" evidence="1"/>
<name>A0A645DFR7_9ZZZZ</name>
<dbReference type="Pfam" id="PF01041">
    <property type="entry name" value="DegT_DnrJ_EryC1"/>
    <property type="match status" value="1"/>
</dbReference>
<reference evidence="1" key="1">
    <citation type="submission" date="2019-08" db="EMBL/GenBank/DDBJ databases">
        <authorList>
            <person name="Kucharzyk K."/>
            <person name="Murdoch R.W."/>
            <person name="Higgins S."/>
            <person name="Loffler F."/>
        </authorList>
    </citation>
    <scope>NUCLEOTIDE SEQUENCE</scope>
</reference>
<evidence type="ECO:0000313" key="1">
    <source>
        <dbReference type="EMBL" id="MPM87422.1"/>
    </source>
</evidence>
<proteinExistence type="predicted"/>